<dbReference type="Proteomes" id="UP001162029">
    <property type="component" value="Unassembled WGS sequence"/>
</dbReference>
<evidence type="ECO:0000313" key="4">
    <source>
        <dbReference type="Proteomes" id="UP001162029"/>
    </source>
</evidence>
<dbReference type="EMBL" id="CANTFM010001951">
    <property type="protein sequence ID" value="CAI5743864.1"/>
    <property type="molecule type" value="Genomic_DNA"/>
</dbReference>
<keyword evidence="2" id="KW-0732">Signal</keyword>
<accession>A0AAV0V3V8</accession>
<sequence>MNVAFRFYVLLFLVSMKADGFVVQPQTLLANSTQPQLQHNESKLDAVATDFLNELVAAIIRKYPTDDQSKFAALFDARLDHGSASNESTLHSNGSSTNDHSDVYVDDASEEDDDDVGYDFTLFSESISMNADTNASSTFGNMTGSASGGLEITIGDDANMRDGENVSNNAVVRLLSGTTVSIIVLHAFTLTL</sequence>
<gene>
    <name evidence="3" type="ORF">PDE001_LOCUS9051</name>
</gene>
<feature type="signal peptide" evidence="2">
    <location>
        <begin position="1"/>
        <end position="20"/>
    </location>
</feature>
<protein>
    <submittedName>
        <fullName evidence="3">Uncharacterized protein</fullName>
    </submittedName>
</protein>
<evidence type="ECO:0000256" key="2">
    <source>
        <dbReference type="SAM" id="SignalP"/>
    </source>
</evidence>
<name>A0AAV0V3V8_9STRA</name>
<feature type="chain" id="PRO_5043527445" evidence="2">
    <location>
        <begin position="21"/>
        <end position="192"/>
    </location>
</feature>
<organism evidence="3 4">
    <name type="scientific">Peronospora destructor</name>
    <dbReference type="NCBI Taxonomy" id="86335"/>
    <lineage>
        <taxon>Eukaryota</taxon>
        <taxon>Sar</taxon>
        <taxon>Stramenopiles</taxon>
        <taxon>Oomycota</taxon>
        <taxon>Peronosporomycetes</taxon>
        <taxon>Peronosporales</taxon>
        <taxon>Peronosporaceae</taxon>
        <taxon>Peronospora</taxon>
    </lineage>
</organism>
<evidence type="ECO:0000313" key="3">
    <source>
        <dbReference type="EMBL" id="CAI5743864.1"/>
    </source>
</evidence>
<dbReference type="AlphaFoldDB" id="A0AAV0V3V8"/>
<proteinExistence type="predicted"/>
<keyword evidence="4" id="KW-1185">Reference proteome</keyword>
<comment type="caution">
    <text evidence="3">The sequence shown here is derived from an EMBL/GenBank/DDBJ whole genome shotgun (WGS) entry which is preliminary data.</text>
</comment>
<feature type="region of interest" description="Disordered" evidence="1">
    <location>
        <begin position="85"/>
        <end position="112"/>
    </location>
</feature>
<reference evidence="3" key="1">
    <citation type="submission" date="2022-12" db="EMBL/GenBank/DDBJ databases">
        <authorList>
            <person name="Webb A."/>
        </authorList>
    </citation>
    <scope>NUCLEOTIDE SEQUENCE</scope>
    <source>
        <strain evidence="3">Pd1</strain>
    </source>
</reference>
<feature type="compositionally biased region" description="Polar residues" evidence="1">
    <location>
        <begin position="85"/>
        <end position="98"/>
    </location>
</feature>
<evidence type="ECO:0000256" key="1">
    <source>
        <dbReference type="SAM" id="MobiDB-lite"/>
    </source>
</evidence>